<dbReference type="Proteomes" id="UP000186922">
    <property type="component" value="Unassembled WGS sequence"/>
</dbReference>
<accession>A0A1D1UXH8</accession>
<evidence type="ECO:0000313" key="2">
    <source>
        <dbReference type="Proteomes" id="UP000186922"/>
    </source>
</evidence>
<dbReference type="OrthoDB" id="10540043at2759"/>
<reference evidence="1 2" key="1">
    <citation type="journal article" date="2016" name="Nat. Commun.">
        <title>Extremotolerant tardigrade genome and improved radiotolerance of human cultured cells by tardigrade-unique protein.</title>
        <authorList>
            <person name="Hashimoto T."/>
            <person name="Horikawa D.D."/>
            <person name="Saito Y."/>
            <person name="Kuwahara H."/>
            <person name="Kozuka-Hata H."/>
            <person name="Shin-I T."/>
            <person name="Minakuchi Y."/>
            <person name="Ohishi K."/>
            <person name="Motoyama A."/>
            <person name="Aizu T."/>
            <person name="Enomoto A."/>
            <person name="Kondo K."/>
            <person name="Tanaka S."/>
            <person name="Hara Y."/>
            <person name="Koshikawa S."/>
            <person name="Sagara H."/>
            <person name="Miura T."/>
            <person name="Yokobori S."/>
            <person name="Miyagawa K."/>
            <person name="Suzuki Y."/>
            <person name="Kubo T."/>
            <person name="Oyama M."/>
            <person name="Kohara Y."/>
            <person name="Fujiyama A."/>
            <person name="Arakawa K."/>
            <person name="Katayama T."/>
            <person name="Toyoda A."/>
            <person name="Kunieda T."/>
        </authorList>
    </citation>
    <scope>NUCLEOTIDE SEQUENCE [LARGE SCALE GENOMIC DNA]</scope>
    <source>
        <strain evidence="1 2">YOKOZUNA-1</strain>
    </source>
</reference>
<sequence length="110" mass="12281">MEPLLELIHVVSLPLGFSQRNLVHRFANHRSLGTKTALAIVARNGTGLTAQQAQDASFISSNKVEGVNSALKTFLRKHNGYVYNRVWLALEEYIYHRNKSGSAAFADVRQ</sequence>
<proteinExistence type="predicted"/>
<comment type="caution">
    <text evidence="1">The sequence shown here is derived from an EMBL/GenBank/DDBJ whole genome shotgun (WGS) entry which is preliminary data.</text>
</comment>
<gene>
    <name evidence="1" type="primary">RvY_04477-1</name>
    <name evidence="1" type="synonym">RvY_04477.1</name>
    <name evidence="1" type="ORF">RvY_04477</name>
</gene>
<keyword evidence="2" id="KW-1185">Reference proteome</keyword>
<protein>
    <submittedName>
        <fullName evidence="1">Uncharacterized protein</fullName>
    </submittedName>
</protein>
<dbReference type="EMBL" id="BDGG01000002">
    <property type="protein sequence ID" value="GAU92392.1"/>
    <property type="molecule type" value="Genomic_DNA"/>
</dbReference>
<dbReference type="AlphaFoldDB" id="A0A1D1UXH8"/>
<name>A0A1D1UXH8_RAMVA</name>
<organism evidence="1 2">
    <name type="scientific">Ramazzottius varieornatus</name>
    <name type="common">Water bear</name>
    <name type="synonym">Tardigrade</name>
    <dbReference type="NCBI Taxonomy" id="947166"/>
    <lineage>
        <taxon>Eukaryota</taxon>
        <taxon>Metazoa</taxon>
        <taxon>Ecdysozoa</taxon>
        <taxon>Tardigrada</taxon>
        <taxon>Eutardigrada</taxon>
        <taxon>Parachela</taxon>
        <taxon>Hypsibioidea</taxon>
        <taxon>Ramazzottiidae</taxon>
        <taxon>Ramazzottius</taxon>
    </lineage>
</organism>
<evidence type="ECO:0000313" key="1">
    <source>
        <dbReference type="EMBL" id="GAU92392.1"/>
    </source>
</evidence>